<dbReference type="EMBL" id="JASSZA010000011">
    <property type="protein sequence ID" value="KAK2099329.1"/>
    <property type="molecule type" value="Genomic_DNA"/>
</dbReference>
<sequence>MFPGPHYLIQREFLEPLCGDAVMTPELQLRDTGPRQVMASFQVEKLQAPQAPAALTPLVALPPGALKPPVSPG</sequence>
<organism evidence="1 2">
    <name type="scientific">Saguinus oedipus</name>
    <name type="common">Cotton-top tamarin</name>
    <name type="synonym">Oedipomidas oedipus</name>
    <dbReference type="NCBI Taxonomy" id="9490"/>
    <lineage>
        <taxon>Eukaryota</taxon>
        <taxon>Metazoa</taxon>
        <taxon>Chordata</taxon>
        <taxon>Craniata</taxon>
        <taxon>Vertebrata</taxon>
        <taxon>Euteleostomi</taxon>
        <taxon>Mammalia</taxon>
        <taxon>Eutheria</taxon>
        <taxon>Euarchontoglires</taxon>
        <taxon>Primates</taxon>
        <taxon>Haplorrhini</taxon>
        <taxon>Platyrrhini</taxon>
        <taxon>Cebidae</taxon>
        <taxon>Callitrichinae</taxon>
        <taxon>Saguinus</taxon>
    </lineage>
</organism>
<evidence type="ECO:0000313" key="2">
    <source>
        <dbReference type="Proteomes" id="UP001266305"/>
    </source>
</evidence>
<reference evidence="1 2" key="1">
    <citation type="submission" date="2023-05" db="EMBL/GenBank/DDBJ databases">
        <title>B98-5 Cell Line De Novo Hybrid Assembly: An Optical Mapping Approach.</title>
        <authorList>
            <person name="Kananen K."/>
            <person name="Auerbach J.A."/>
            <person name="Kautto E."/>
            <person name="Blachly J.S."/>
        </authorList>
    </citation>
    <scope>NUCLEOTIDE SEQUENCE [LARGE SCALE GENOMIC DNA]</scope>
    <source>
        <strain evidence="1">B95-8</strain>
        <tissue evidence="1">Cell line</tissue>
    </source>
</reference>
<proteinExistence type="predicted"/>
<protein>
    <submittedName>
        <fullName evidence="1">Uncharacterized protein</fullName>
    </submittedName>
</protein>
<name>A0ABQ9UQG0_SAGOE</name>
<gene>
    <name evidence="1" type="ORF">P7K49_024780</name>
</gene>
<keyword evidence="2" id="KW-1185">Reference proteome</keyword>
<evidence type="ECO:0000313" key="1">
    <source>
        <dbReference type="EMBL" id="KAK2099329.1"/>
    </source>
</evidence>
<dbReference type="Proteomes" id="UP001266305">
    <property type="component" value="Unassembled WGS sequence"/>
</dbReference>
<accession>A0ABQ9UQG0</accession>
<comment type="caution">
    <text evidence="1">The sequence shown here is derived from an EMBL/GenBank/DDBJ whole genome shotgun (WGS) entry which is preliminary data.</text>
</comment>